<evidence type="ECO:0000313" key="3">
    <source>
        <dbReference type="Proteomes" id="UP000006727"/>
    </source>
</evidence>
<evidence type="ECO:0000313" key="1">
    <source>
        <dbReference type="EMBL" id="PNR54032.1"/>
    </source>
</evidence>
<protein>
    <submittedName>
        <fullName evidence="1 2">Uncharacterized protein</fullName>
    </submittedName>
</protein>
<dbReference type="FunCoup" id="A0A2K1KJT2">
    <property type="interactions" value="2676"/>
</dbReference>
<dbReference type="Proteomes" id="UP000006727">
    <property type="component" value="Chromosome 5"/>
</dbReference>
<dbReference type="EMBL" id="ABEU02000005">
    <property type="protein sequence ID" value="PNR54032.1"/>
    <property type="molecule type" value="Genomic_DNA"/>
</dbReference>
<reference evidence="1 3" key="1">
    <citation type="journal article" date="2008" name="Science">
        <title>The Physcomitrella genome reveals evolutionary insights into the conquest of land by plants.</title>
        <authorList>
            <person name="Rensing S."/>
            <person name="Lang D."/>
            <person name="Zimmer A."/>
            <person name="Terry A."/>
            <person name="Salamov A."/>
            <person name="Shapiro H."/>
            <person name="Nishiyama T."/>
            <person name="Perroud P.-F."/>
            <person name="Lindquist E."/>
            <person name="Kamisugi Y."/>
            <person name="Tanahashi T."/>
            <person name="Sakakibara K."/>
            <person name="Fujita T."/>
            <person name="Oishi K."/>
            <person name="Shin-I T."/>
            <person name="Kuroki Y."/>
            <person name="Toyoda A."/>
            <person name="Suzuki Y."/>
            <person name="Hashimoto A."/>
            <person name="Yamaguchi K."/>
            <person name="Sugano A."/>
            <person name="Kohara Y."/>
            <person name="Fujiyama A."/>
            <person name="Anterola A."/>
            <person name="Aoki S."/>
            <person name="Ashton N."/>
            <person name="Barbazuk W.B."/>
            <person name="Barker E."/>
            <person name="Bennetzen J."/>
            <person name="Bezanilla M."/>
            <person name="Blankenship R."/>
            <person name="Cho S.H."/>
            <person name="Dutcher S."/>
            <person name="Estelle M."/>
            <person name="Fawcett J.A."/>
            <person name="Gundlach H."/>
            <person name="Hanada K."/>
            <person name="Heyl A."/>
            <person name="Hicks K.A."/>
            <person name="Hugh J."/>
            <person name="Lohr M."/>
            <person name="Mayer K."/>
            <person name="Melkozernov A."/>
            <person name="Murata T."/>
            <person name="Nelson D."/>
            <person name="Pils B."/>
            <person name="Prigge M."/>
            <person name="Reiss B."/>
            <person name="Renner T."/>
            <person name="Rombauts S."/>
            <person name="Rushton P."/>
            <person name="Sanderfoot A."/>
            <person name="Schween G."/>
            <person name="Shiu S.-H."/>
            <person name="Stueber K."/>
            <person name="Theodoulou F.L."/>
            <person name="Tu H."/>
            <person name="Van de Peer Y."/>
            <person name="Verrier P.J."/>
            <person name="Waters E."/>
            <person name="Wood A."/>
            <person name="Yang L."/>
            <person name="Cove D."/>
            <person name="Cuming A."/>
            <person name="Hasebe M."/>
            <person name="Lucas S."/>
            <person name="Mishler D.B."/>
            <person name="Reski R."/>
            <person name="Grigoriev I."/>
            <person name="Quatrano R.S."/>
            <person name="Boore J.L."/>
        </authorList>
    </citation>
    <scope>NUCLEOTIDE SEQUENCE [LARGE SCALE GENOMIC DNA]</scope>
    <source>
        <strain evidence="2 3">cv. Gransden 2004</strain>
    </source>
</reference>
<dbReference type="EnsemblPlants" id="Pp3c5_15280V3.1">
    <property type="protein sequence ID" value="Pp3c5_15280V3.1"/>
    <property type="gene ID" value="Pp3c5_15280"/>
</dbReference>
<organism evidence="1">
    <name type="scientific">Physcomitrium patens</name>
    <name type="common">Spreading-leaved earth moss</name>
    <name type="synonym">Physcomitrella patens</name>
    <dbReference type="NCBI Taxonomy" id="3218"/>
    <lineage>
        <taxon>Eukaryota</taxon>
        <taxon>Viridiplantae</taxon>
        <taxon>Streptophyta</taxon>
        <taxon>Embryophyta</taxon>
        <taxon>Bryophyta</taxon>
        <taxon>Bryophytina</taxon>
        <taxon>Bryopsida</taxon>
        <taxon>Funariidae</taxon>
        <taxon>Funariales</taxon>
        <taxon>Funariaceae</taxon>
        <taxon>Physcomitrium</taxon>
    </lineage>
</organism>
<keyword evidence="3" id="KW-1185">Reference proteome</keyword>
<reference evidence="1 3" key="2">
    <citation type="journal article" date="2018" name="Plant J.">
        <title>The Physcomitrella patens chromosome-scale assembly reveals moss genome structure and evolution.</title>
        <authorList>
            <person name="Lang D."/>
            <person name="Ullrich K.K."/>
            <person name="Murat F."/>
            <person name="Fuchs J."/>
            <person name="Jenkins J."/>
            <person name="Haas F.B."/>
            <person name="Piednoel M."/>
            <person name="Gundlach H."/>
            <person name="Van Bel M."/>
            <person name="Meyberg R."/>
            <person name="Vives C."/>
            <person name="Morata J."/>
            <person name="Symeonidi A."/>
            <person name="Hiss M."/>
            <person name="Muchero W."/>
            <person name="Kamisugi Y."/>
            <person name="Saleh O."/>
            <person name="Blanc G."/>
            <person name="Decker E.L."/>
            <person name="van Gessel N."/>
            <person name="Grimwood J."/>
            <person name="Hayes R.D."/>
            <person name="Graham S.W."/>
            <person name="Gunter L.E."/>
            <person name="McDaniel S.F."/>
            <person name="Hoernstein S.N.W."/>
            <person name="Larsson A."/>
            <person name="Li F.W."/>
            <person name="Perroud P.F."/>
            <person name="Phillips J."/>
            <person name="Ranjan P."/>
            <person name="Rokshar D.S."/>
            <person name="Rothfels C.J."/>
            <person name="Schneider L."/>
            <person name="Shu S."/>
            <person name="Stevenson D.W."/>
            <person name="Thummler F."/>
            <person name="Tillich M."/>
            <person name="Villarreal Aguilar J.C."/>
            <person name="Widiez T."/>
            <person name="Wong G.K."/>
            <person name="Wymore A."/>
            <person name="Zhang Y."/>
            <person name="Zimmer A.D."/>
            <person name="Quatrano R.S."/>
            <person name="Mayer K.F.X."/>
            <person name="Goodstein D."/>
            <person name="Casacuberta J.M."/>
            <person name="Vandepoele K."/>
            <person name="Reski R."/>
            <person name="Cuming A.C."/>
            <person name="Tuskan G.A."/>
            <person name="Maumus F."/>
            <person name="Salse J."/>
            <person name="Schmutz J."/>
            <person name="Rensing S.A."/>
        </authorList>
    </citation>
    <scope>NUCLEOTIDE SEQUENCE [LARGE SCALE GENOMIC DNA]</scope>
    <source>
        <strain evidence="2 3">cv. Gransden 2004</strain>
    </source>
</reference>
<dbReference type="Gramene" id="Pp3c5_15280V3.1">
    <property type="protein sequence ID" value="Pp3c5_15280V3.1"/>
    <property type="gene ID" value="Pp3c5_15280"/>
</dbReference>
<accession>A0A2K1KJT2</accession>
<dbReference type="InParanoid" id="A0A2K1KJT2"/>
<dbReference type="PANTHER" id="PTHR36059">
    <property type="entry name" value="OS02G0175800 PROTEIN"/>
    <property type="match status" value="1"/>
</dbReference>
<sequence>MSIMVFSQRLASMKLKDVPSFIRARANKQFIEKQTWGFLNNYNEKYIKTGSIKPLNDVLISVFVLSYAIGWPTEIRHLKHAEEKARKSKKE</sequence>
<name>A0A2K1KJT2_PHYPA</name>
<reference evidence="2" key="3">
    <citation type="submission" date="2020-12" db="UniProtKB">
        <authorList>
            <consortium name="EnsemblPlants"/>
        </authorList>
    </citation>
    <scope>IDENTIFICATION</scope>
</reference>
<dbReference type="PANTHER" id="PTHR36059:SF2">
    <property type="entry name" value="OS02G0175800 PROTEIN"/>
    <property type="match status" value="1"/>
</dbReference>
<gene>
    <name evidence="1" type="ORF">PHYPA_007708</name>
</gene>
<dbReference type="AlphaFoldDB" id="A0A2K1KJT2"/>
<evidence type="ECO:0000313" key="2">
    <source>
        <dbReference type="EnsemblPlants" id="Pp3c5_15280V3.1"/>
    </source>
</evidence>
<proteinExistence type="predicted"/>